<evidence type="ECO:0000259" key="3">
    <source>
        <dbReference type="Pfam" id="PF13088"/>
    </source>
</evidence>
<dbReference type="Proteomes" id="UP000266568">
    <property type="component" value="Unassembled WGS sequence"/>
</dbReference>
<evidence type="ECO:0000313" key="4">
    <source>
        <dbReference type="EMBL" id="RIA45544.1"/>
    </source>
</evidence>
<dbReference type="CDD" id="cd15482">
    <property type="entry name" value="Sialidase_non-viral"/>
    <property type="match status" value="1"/>
</dbReference>
<dbReference type="InterPro" id="IPR036278">
    <property type="entry name" value="Sialidase_sf"/>
</dbReference>
<dbReference type="InterPro" id="IPR011040">
    <property type="entry name" value="Sialidase"/>
</dbReference>
<accession>A0A397PHE6</accession>
<dbReference type="EMBL" id="QXDC01000002">
    <property type="protein sequence ID" value="RIA45544.1"/>
    <property type="molecule type" value="Genomic_DNA"/>
</dbReference>
<dbReference type="InterPro" id="IPR051043">
    <property type="entry name" value="Sulfatase_Mod_Factor_Kinase"/>
</dbReference>
<dbReference type="Pfam" id="PF03781">
    <property type="entry name" value="FGE-sulfatase"/>
    <property type="match status" value="1"/>
</dbReference>
<organism evidence="4 5">
    <name type="scientific">Hephaestia caeni</name>
    <dbReference type="NCBI Taxonomy" id="645617"/>
    <lineage>
        <taxon>Bacteria</taxon>
        <taxon>Pseudomonadati</taxon>
        <taxon>Pseudomonadota</taxon>
        <taxon>Alphaproteobacteria</taxon>
        <taxon>Sphingomonadales</taxon>
        <taxon>Sphingomonadaceae</taxon>
        <taxon>Hephaestia</taxon>
    </lineage>
</organism>
<protein>
    <submittedName>
        <fullName evidence="4">BNR repeat protein</fullName>
    </submittedName>
</protein>
<dbReference type="OrthoDB" id="9764804at2"/>
<dbReference type="SUPFAM" id="SSF82185">
    <property type="entry name" value="Histone H3 K4-specific methyltransferase SET7/9 N-terminal domain"/>
    <property type="match status" value="1"/>
</dbReference>
<dbReference type="PANTHER" id="PTHR23150">
    <property type="entry name" value="SULFATASE MODIFYING FACTOR 1, 2"/>
    <property type="match status" value="1"/>
</dbReference>
<evidence type="ECO:0000259" key="2">
    <source>
        <dbReference type="Pfam" id="PF03781"/>
    </source>
</evidence>
<dbReference type="SUPFAM" id="SSF50939">
    <property type="entry name" value="Sialidases"/>
    <property type="match status" value="1"/>
</dbReference>
<gene>
    <name evidence="4" type="ORF">DFR49_0064</name>
</gene>
<feature type="chain" id="PRO_5017384509" evidence="1">
    <location>
        <begin position="26"/>
        <end position="801"/>
    </location>
</feature>
<comment type="caution">
    <text evidence="4">The sequence shown here is derived from an EMBL/GenBank/DDBJ whole genome shotgun (WGS) entry which is preliminary data.</text>
</comment>
<feature type="domain" description="Sulfatase-modifying factor enzyme-like" evidence="2">
    <location>
        <begin position="32"/>
        <end position="137"/>
    </location>
</feature>
<reference evidence="4 5" key="1">
    <citation type="submission" date="2018-08" db="EMBL/GenBank/DDBJ databases">
        <title>Genomic Encyclopedia of Type Strains, Phase IV (KMG-IV): sequencing the most valuable type-strain genomes for metagenomic binning, comparative biology and taxonomic classification.</title>
        <authorList>
            <person name="Goeker M."/>
        </authorList>
    </citation>
    <scope>NUCLEOTIDE SEQUENCE [LARGE SCALE GENOMIC DNA]</scope>
    <source>
        <strain evidence="4 5">DSM 25527</strain>
    </source>
</reference>
<name>A0A397PHE6_9SPHN</name>
<dbReference type="Gene3D" id="2.120.10.10">
    <property type="match status" value="1"/>
</dbReference>
<keyword evidence="1" id="KW-0732">Signal</keyword>
<proteinExistence type="predicted"/>
<feature type="domain" description="Sialidase" evidence="3">
    <location>
        <begin position="332"/>
        <end position="620"/>
    </location>
</feature>
<dbReference type="AlphaFoldDB" id="A0A397PHE6"/>
<feature type="signal peptide" evidence="1">
    <location>
        <begin position="1"/>
        <end position="25"/>
    </location>
</feature>
<dbReference type="InterPro" id="IPR016187">
    <property type="entry name" value="CTDL_fold"/>
</dbReference>
<dbReference type="InterPro" id="IPR042095">
    <property type="entry name" value="SUMF_sf"/>
</dbReference>
<dbReference type="GO" id="GO:0120147">
    <property type="term" value="F:formylglycine-generating oxidase activity"/>
    <property type="evidence" value="ECO:0007669"/>
    <property type="project" value="TreeGrafter"/>
</dbReference>
<evidence type="ECO:0000256" key="1">
    <source>
        <dbReference type="SAM" id="SignalP"/>
    </source>
</evidence>
<dbReference type="PANTHER" id="PTHR23150:SF35">
    <property type="entry name" value="BLL6746 PROTEIN"/>
    <property type="match status" value="1"/>
</dbReference>
<dbReference type="InterPro" id="IPR005532">
    <property type="entry name" value="SUMF_dom"/>
</dbReference>
<dbReference type="Gene3D" id="3.90.1580.10">
    <property type="entry name" value="paralog of FGE (formylglycine-generating enzyme)"/>
    <property type="match status" value="2"/>
</dbReference>
<dbReference type="SUPFAM" id="SSF56436">
    <property type="entry name" value="C-type lectin-like"/>
    <property type="match status" value="1"/>
</dbReference>
<dbReference type="Pfam" id="PF13088">
    <property type="entry name" value="BNR_2"/>
    <property type="match status" value="1"/>
</dbReference>
<dbReference type="Gene3D" id="3.90.930.1">
    <property type="match status" value="1"/>
</dbReference>
<sequence length="801" mass="86197">MTRFAEAATIGAAIAVIVMPSAVGASPAPTAEPEMVAIPAGSFAMGAGADLPSRDWFNERPQHQVTISRGFRIATHEVTLAEYRAFRPDAVVTTELTPYVAGVSWKDAEDYAAWLSRKTGRHYRLPTEAEWEYVAKLKTADPGRYGAIQGLESGPLEWTSDWFGPYAPSPRTDPVGAASGMLKVVRGGPISHDPDHDWSMLEIDYHRAEARLALPPSFAPFADAPNGGGLHTIGIRLVEGPDPAGQPIPPTPPLNALGVRQDLSTAAMGPDPSKPYFRKRTFLPTPPDDSHSTAIDASGWDARLRNHHHSPGVAVMPNGDVLITIYTSYSEYEAGTSIIATRLRHGADQWDPPSAFVDIVGVNDHAPLLVRDGADVRFFWGSPFLGGQEVGPQGFPFQQIVTADSGATWSPILYPKVIGSVGGHTRQPINTAFRDRRGRLLLASDGGRDPKTGLGSGNEALLWASDDSGMTWYDTGGRTFGRHTTFVEGKDGRLLGYGGKNTDIDGFMPLATSHDGGKTYVKSKTPFPPLGSNQRPAVLRLASGRLLMIGDYVSKNDGVGPLPGKRGSYAAVSNDDGKTWRFKRLPGVNPHQDPAAAARMKGGTLGYAAMAQAPDGVIHVVTTMTHPIVTLAFNEAWLDAPEASASSDEALETSSITALTGPRKSFTERYSDGALRGTWSGGRADNGAFVFDGPQRWFYPDGKPAWEADYTLGRKTGVEKRFDRTGVLISERDYAADGRSTWKRWWANGKRRAISHWNGTNADGEAMTWDPEGRLLTSTTFHEGAPAGGEIIGAQTKGVHP</sequence>
<evidence type="ECO:0000313" key="5">
    <source>
        <dbReference type="Proteomes" id="UP000266568"/>
    </source>
</evidence>
<dbReference type="RefSeq" id="WP_119034077.1">
    <property type="nucleotide sequence ID" value="NZ_QXDC01000002.1"/>
</dbReference>
<keyword evidence="5" id="KW-1185">Reference proteome</keyword>